<organism evidence="5">
    <name type="scientific">Pectinophora gossypiella</name>
    <name type="common">Cotton pink bollworm</name>
    <name type="synonym">Depressaria gossypiella</name>
    <dbReference type="NCBI Taxonomy" id="13191"/>
    <lineage>
        <taxon>Eukaryota</taxon>
        <taxon>Metazoa</taxon>
        <taxon>Ecdysozoa</taxon>
        <taxon>Arthropoda</taxon>
        <taxon>Hexapoda</taxon>
        <taxon>Insecta</taxon>
        <taxon>Pterygota</taxon>
        <taxon>Neoptera</taxon>
        <taxon>Endopterygota</taxon>
        <taxon>Lepidoptera</taxon>
        <taxon>Glossata</taxon>
        <taxon>Ditrysia</taxon>
        <taxon>Gelechioidea</taxon>
        <taxon>Gelechiidae</taxon>
        <taxon>Apatetrinae</taxon>
        <taxon>Pectinophora</taxon>
    </lineage>
</organism>
<feature type="signal peptide" evidence="4">
    <location>
        <begin position="1"/>
        <end position="26"/>
    </location>
</feature>
<dbReference type="GO" id="GO:0062129">
    <property type="term" value="C:chitin-based extracellular matrix"/>
    <property type="evidence" value="ECO:0007669"/>
    <property type="project" value="TreeGrafter"/>
</dbReference>
<keyword evidence="1 3" id="KW-0193">Cuticle</keyword>
<evidence type="ECO:0000313" key="5">
    <source>
        <dbReference type="EMBL" id="JAT81224.1"/>
    </source>
</evidence>
<reference evidence="5" key="1">
    <citation type="submission" date="2015-09" db="EMBL/GenBank/DDBJ databases">
        <title>De novo assembly of Pectinophora gossypiella (Pink Bollworm) gut transcriptome.</title>
        <authorList>
            <person name="Tassone E.E."/>
        </authorList>
    </citation>
    <scope>NUCLEOTIDE SEQUENCE</scope>
</reference>
<dbReference type="PANTHER" id="PTHR10380">
    <property type="entry name" value="CUTICLE PROTEIN"/>
    <property type="match status" value="1"/>
</dbReference>
<feature type="chain" id="PRO_5009115103" evidence="4">
    <location>
        <begin position="27"/>
        <end position="124"/>
    </location>
</feature>
<dbReference type="PROSITE" id="PS51155">
    <property type="entry name" value="CHIT_BIND_RR_2"/>
    <property type="match status" value="1"/>
</dbReference>
<gene>
    <name evidence="5" type="ORF">g.7972</name>
</gene>
<dbReference type="PROSITE" id="PS00233">
    <property type="entry name" value="CHIT_BIND_RR_1"/>
    <property type="match status" value="1"/>
</dbReference>
<dbReference type="GO" id="GO:0008010">
    <property type="term" value="F:structural constituent of chitin-based larval cuticle"/>
    <property type="evidence" value="ECO:0007669"/>
    <property type="project" value="TreeGrafter"/>
</dbReference>
<dbReference type="InterPro" id="IPR031311">
    <property type="entry name" value="CHIT_BIND_RR_consensus"/>
</dbReference>
<feature type="non-terminal residue" evidence="5">
    <location>
        <position position="1"/>
    </location>
</feature>
<sequence>GVSRKNNPSNMKVVLVALALVALTVAAPQGSVERVPQIVRSQFEAQPEGNYVFNFETDNGIQRQETGELKQVADEDNKPQNVVVVRGSYTYTDTEGKPQTVNYVADETGYHAEGDIIPKAQARR</sequence>
<dbReference type="PRINTS" id="PR00947">
    <property type="entry name" value="CUTICLE"/>
</dbReference>
<name>A0A1E1W2P7_PECGO</name>
<proteinExistence type="predicted"/>
<protein>
    <submittedName>
        <fullName evidence="5">Uncharacterized protein</fullName>
    </submittedName>
</protein>
<dbReference type="InterPro" id="IPR000618">
    <property type="entry name" value="Insect_cuticle"/>
</dbReference>
<dbReference type="AlphaFoldDB" id="A0A1E1W2P7"/>
<accession>A0A1E1W2P7</accession>
<evidence type="ECO:0000256" key="2">
    <source>
        <dbReference type="ARBA" id="ARBA00022729"/>
    </source>
</evidence>
<evidence type="ECO:0000256" key="3">
    <source>
        <dbReference type="PROSITE-ProRule" id="PRU00497"/>
    </source>
</evidence>
<dbReference type="OrthoDB" id="6515429at2759"/>
<dbReference type="PANTHER" id="PTHR10380:SF173">
    <property type="entry name" value="CUTICULAR PROTEIN 47EF, ISOFORM C-RELATED"/>
    <property type="match status" value="1"/>
</dbReference>
<dbReference type="Pfam" id="PF00379">
    <property type="entry name" value="Chitin_bind_4"/>
    <property type="match status" value="1"/>
</dbReference>
<dbReference type="InterPro" id="IPR050468">
    <property type="entry name" value="Cuticle_Struct_Prot"/>
</dbReference>
<dbReference type="EMBL" id="GDQN01009830">
    <property type="protein sequence ID" value="JAT81224.1"/>
    <property type="molecule type" value="Transcribed_RNA"/>
</dbReference>
<keyword evidence="2 4" id="KW-0732">Signal</keyword>
<evidence type="ECO:0000256" key="4">
    <source>
        <dbReference type="SAM" id="SignalP"/>
    </source>
</evidence>
<evidence type="ECO:0000256" key="1">
    <source>
        <dbReference type="ARBA" id="ARBA00022460"/>
    </source>
</evidence>